<accession>A0A6N3B6P0</accession>
<protein>
    <submittedName>
        <fullName evidence="2">Calcineurin-like phosphoesterase</fullName>
    </submittedName>
</protein>
<reference evidence="2" key="1">
    <citation type="submission" date="2019-11" db="EMBL/GenBank/DDBJ databases">
        <authorList>
            <person name="Feng L."/>
        </authorList>
    </citation>
    <scope>NUCLEOTIDE SEQUENCE</scope>
    <source>
        <strain evidence="2">VrattiLFYP33</strain>
    </source>
</reference>
<name>A0A6N3B6P0_9FIRM</name>
<dbReference type="Gene3D" id="3.60.21.10">
    <property type="match status" value="1"/>
</dbReference>
<evidence type="ECO:0000313" key="2">
    <source>
        <dbReference type="EMBL" id="VYT98158.1"/>
    </source>
</evidence>
<proteinExistence type="predicted"/>
<dbReference type="GO" id="GO:0016787">
    <property type="term" value="F:hydrolase activity"/>
    <property type="evidence" value="ECO:0007669"/>
    <property type="project" value="InterPro"/>
</dbReference>
<dbReference type="PANTHER" id="PTHR31302">
    <property type="entry name" value="TRANSMEMBRANE PROTEIN WITH METALLOPHOSPHOESTERASE DOMAIN-RELATED"/>
    <property type="match status" value="1"/>
</dbReference>
<gene>
    <name evidence="2" type="ORF">VRLFYP33_00947</name>
</gene>
<organism evidence="2">
    <name type="scientific">Veillonella ratti</name>
    <dbReference type="NCBI Taxonomy" id="103892"/>
    <lineage>
        <taxon>Bacteria</taxon>
        <taxon>Bacillati</taxon>
        <taxon>Bacillota</taxon>
        <taxon>Negativicutes</taxon>
        <taxon>Veillonellales</taxon>
        <taxon>Veillonellaceae</taxon>
        <taxon>Veillonella</taxon>
    </lineage>
</organism>
<dbReference type="SUPFAM" id="SSF56300">
    <property type="entry name" value="Metallo-dependent phosphatases"/>
    <property type="match status" value="1"/>
</dbReference>
<sequence>MKIFAIGDLHFSGEPPTKPMDVFGPHWQNHRERIIAAWREQVSDDDIVFVVGDTSWALRLAEAVSDLKAIAQLPGQIYLIRGNHDYWWSSAKKMDTAMQQELTFLQGHGTAIDHIAFGGTRGYLCPNDTSFDEAADTSIYARELLRTEAALQEMEQALRKNGSVTSTTETVATQADNNVAASSSAHAPIRILLLHYPPFNDKNEPSGFTELLEKYKVDHCIFGHLHDKNSFDRIPETFGNTKLHLVSADYMDFKLKQIL</sequence>
<dbReference type="InterPro" id="IPR004843">
    <property type="entry name" value="Calcineurin-like_PHP"/>
</dbReference>
<dbReference type="InterPro" id="IPR029052">
    <property type="entry name" value="Metallo-depent_PP-like"/>
</dbReference>
<dbReference type="EMBL" id="CACRUX010000042">
    <property type="protein sequence ID" value="VYT98158.1"/>
    <property type="molecule type" value="Genomic_DNA"/>
</dbReference>
<dbReference type="PANTHER" id="PTHR31302:SF22">
    <property type="entry name" value="PHOSPHOESTERASE"/>
    <property type="match status" value="1"/>
</dbReference>
<dbReference type="InterPro" id="IPR051158">
    <property type="entry name" value="Metallophosphoesterase_sf"/>
</dbReference>
<dbReference type="Pfam" id="PF00149">
    <property type="entry name" value="Metallophos"/>
    <property type="match status" value="1"/>
</dbReference>
<feature type="domain" description="Calcineurin-like phosphoesterase" evidence="1">
    <location>
        <begin position="1"/>
        <end position="227"/>
    </location>
</feature>
<dbReference type="AlphaFoldDB" id="A0A6N3B6P0"/>
<dbReference type="InterPro" id="IPR014578">
    <property type="entry name" value="Pesterase_CT488"/>
</dbReference>
<dbReference type="PIRSF" id="PIRSF033094">
    <property type="entry name" value="Pesterase_CT488"/>
    <property type="match status" value="1"/>
</dbReference>
<dbReference type="RefSeq" id="WP_021840627.1">
    <property type="nucleotide sequence ID" value="NZ_CACRUX010000042.1"/>
</dbReference>
<evidence type="ECO:0000259" key="1">
    <source>
        <dbReference type="Pfam" id="PF00149"/>
    </source>
</evidence>